<dbReference type="PANTHER" id="PTHR34614:SF2">
    <property type="entry name" value="TRANSPOSASE IS4-LIKE DOMAIN-CONTAINING PROTEIN"/>
    <property type="match status" value="1"/>
</dbReference>
<sequence length="274" mass="31077">MAERVLEHLNIKPTAVHLDITSFHVDGKYETKRDNENDAPTCIELVKGYSRDHRPELNQVVLEMISENQAGIPIYMQALSGNTNDQKAFLKLSREHIDSLKAAAQSRYLIGDAALYTEETIKTLHDRGRLFVTRVPQTLKEAKSHIEQAQLSEMEELGNGYHGSWATSHYAGVPQQWLIVKSEQDAKQQQATLERNITKHTSKEQKQLSKLMNQGFACELDAQKALSAFESTLKWCELIETTIVKKAKYQRSGRPKKGEQPEGYQYFITGATSQ</sequence>
<dbReference type="GO" id="GO:0004803">
    <property type="term" value="F:transposase activity"/>
    <property type="evidence" value="ECO:0007669"/>
    <property type="project" value="InterPro"/>
</dbReference>
<name>A0A3L8PRY5_9GAMM</name>
<dbReference type="GO" id="GO:0006313">
    <property type="term" value="P:DNA transposition"/>
    <property type="evidence" value="ECO:0007669"/>
    <property type="project" value="InterPro"/>
</dbReference>
<evidence type="ECO:0000313" key="4">
    <source>
        <dbReference type="Proteomes" id="UP000281474"/>
    </source>
</evidence>
<dbReference type="InterPro" id="IPR002559">
    <property type="entry name" value="Transposase_11"/>
</dbReference>
<keyword evidence="4" id="KW-1185">Reference proteome</keyword>
<dbReference type="NCBIfam" id="NF033559">
    <property type="entry name" value="transpos_IS1634"/>
    <property type="match status" value="1"/>
</dbReference>
<dbReference type="Proteomes" id="UP000281474">
    <property type="component" value="Unassembled WGS sequence"/>
</dbReference>
<dbReference type="OrthoDB" id="5654337at2"/>
<dbReference type="PANTHER" id="PTHR34614">
    <property type="match status" value="1"/>
</dbReference>
<reference evidence="3 4" key="1">
    <citation type="submission" date="2018-09" db="EMBL/GenBank/DDBJ databases">
        <title>Phylogeny of the Shewanellaceae, and recommendation for two new genera, Pseudoshewanella and Parashewanella.</title>
        <authorList>
            <person name="Wang G."/>
        </authorList>
    </citation>
    <scope>NUCLEOTIDE SEQUENCE [LARGE SCALE GENOMIC DNA]</scope>
    <source>
        <strain evidence="3 4">C51</strain>
    </source>
</reference>
<evidence type="ECO:0000259" key="2">
    <source>
        <dbReference type="Pfam" id="PF01609"/>
    </source>
</evidence>
<feature type="domain" description="Transposase IS4-like" evidence="2">
    <location>
        <begin position="56"/>
        <end position="166"/>
    </location>
</feature>
<dbReference type="Pfam" id="PF01609">
    <property type="entry name" value="DDE_Tnp_1"/>
    <property type="match status" value="1"/>
</dbReference>
<dbReference type="InterPro" id="IPR047654">
    <property type="entry name" value="IS1634_transpos"/>
</dbReference>
<organism evidence="3 4">
    <name type="scientific">Parashewanella curva</name>
    <dbReference type="NCBI Taxonomy" id="2338552"/>
    <lineage>
        <taxon>Bacteria</taxon>
        <taxon>Pseudomonadati</taxon>
        <taxon>Pseudomonadota</taxon>
        <taxon>Gammaproteobacteria</taxon>
        <taxon>Alteromonadales</taxon>
        <taxon>Shewanellaceae</taxon>
        <taxon>Parashewanella</taxon>
    </lineage>
</organism>
<dbReference type="GO" id="GO:0003677">
    <property type="term" value="F:DNA binding"/>
    <property type="evidence" value="ECO:0007669"/>
    <property type="project" value="InterPro"/>
</dbReference>
<comment type="caution">
    <text evidence="3">The sequence shown here is derived from an EMBL/GenBank/DDBJ whole genome shotgun (WGS) entry which is preliminary data.</text>
</comment>
<dbReference type="EMBL" id="QZEI01000094">
    <property type="protein sequence ID" value="RLV58136.1"/>
    <property type="molecule type" value="Genomic_DNA"/>
</dbReference>
<gene>
    <name evidence="3" type="ORF">D5018_18855</name>
</gene>
<dbReference type="AlphaFoldDB" id="A0A3L8PRY5"/>
<feature type="region of interest" description="Disordered" evidence="1">
    <location>
        <begin position="249"/>
        <end position="274"/>
    </location>
</feature>
<evidence type="ECO:0000313" key="3">
    <source>
        <dbReference type="EMBL" id="RLV58136.1"/>
    </source>
</evidence>
<protein>
    <submittedName>
        <fullName evidence="3">IS1634 family transposase</fullName>
    </submittedName>
</protein>
<accession>A0A3L8PRY5</accession>
<evidence type="ECO:0000256" key="1">
    <source>
        <dbReference type="SAM" id="MobiDB-lite"/>
    </source>
</evidence>
<proteinExistence type="predicted"/>